<evidence type="ECO:0000313" key="1">
    <source>
        <dbReference type="EMBL" id="KAK5899241.1"/>
    </source>
</evidence>
<organism evidence="1 2">
    <name type="scientific">Champsocephalus esox</name>
    <name type="common">pike icefish</name>
    <dbReference type="NCBI Taxonomy" id="159716"/>
    <lineage>
        <taxon>Eukaryota</taxon>
        <taxon>Metazoa</taxon>
        <taxon>Chordata</taxon>
        <taxon>Craniata</taxon>
        <taxon>Vertebrata</taxon>
        <taxon>Euteleostomi</taxon>
        <taxon>Actinopterygii</taxon>
        <taxon>Neopterygii</taxon>
        <taxon>Teleostei</taxon>
        <taxon>Neoteleostei</taxon>
        <taxon>Acanthomorphata</taxon>
        <taxon>Eupercaria</taxon>
        <taxon>Perciformes</taxon>
        <taxon>Notothenioidei</taxon>
        <taxon>Channichthyidae</taxon>
        <taxon>Champsocephalus</taxon>
    </lineage>
</organism>
<name>A0AAN8H1N8_9TELE</name>
<keyword evidence="2" id="KW-1185">Reference proteome</keyword>
<dbReference type="Proteomes" id="UP001335648">
    <property type="component" value="Unassembled WGS sequence"/>
</dbReference>
<dbReference type="EMBL" id="JAULUE010002052">
    <property type="protein sequence ID" value="KAK5899241.1"/>
    <property type="molecule type" value="Genomic_DNA"/>
</dbReference>
<protein>
    <submittedName>
        <fullName evidence="1">Uncharacterized protein</fullName>
    </submittedName>
</protein>
<accession>A0AAN8H1N8</accession>
<comment type="caution">
    <text evidence="1">The sequence shown here is derived from an EMBL/GenBank/DDBJ whole genome shotgun (WGS) entry which is preliminary data.</text>
</comment>
<sequence length="86" mass="9760">MPPCCIAGVRQGAPYPCTLVPEQVCRGEAARRTRVFPAGLGSEPLWMWECGCRRQRALLDTRRRCAYRNWSPPRLAVIQVNGLFWG</sequence>
<dbReference type="AlphaFoldDB" id="A0AAN8H1N8"/>
<proteinExistence type="predicted"/>
<gene>
    <name evidence="1" type="ORF">CesoFtcFv8_008740</name>
</gene>
<reference evidence="1 2" key="1">
    <citation type="journal article" date="2023" name="Mol. Biol. Evol.">
        <title>Genomics of Secondarily Temperate Adaptation in the Only Non-Antarctic Icefish.</title>
        <authorList>
            <person name="Rivera-Colon A.G."/>
            <person name="Rayamajhi N."/>
            <person name="Minhas B.F."/>
            <person name="Madrigal G."/>
            <person name="Bilyk K.T."/>
            <person name="Yoon V."/>
            <person name="Hune M."/>
            <person name="Gregory S."/>
            <person name="Cheng C.H.C."/>
            <person name="Catchen J.M."/>
        </authorList>
    </citation>
    <scope>NUCLEOTIDE SEQUENCE [LARGE SCALE GENOMIC DNA]</scope>
    <source>
        <strain evidence="1">JC2023a</strain>
    </source>
</reference>
<evidence type="ECO:0000313" key="2">
    <source>
        <dbReference type="Proteomes" id="UP001335648"/>
    </source>
</evidence>